<gene>
    <name evidence="1" type="ORF">ERS852526_01367</name>
</gene>
<protein>
    <submittedName>
        <fullName evidence="1">Uncharacterized protein</fullName>
    </submittedName>
</protein>
<dbReference type="EMBL" id="CZAY01000009">
    <property type="protein sequence ID" value="CUP53790.1"/>
    <property type="molecule type" value="Genomic_DNA"/>
</dbReference>
<dbReference type="GeneID" id="96228665"/>
<dbReference type="Proteomes" id="UP000095485">
    <property type="component" value="Unassembled WGS sequence"/>
</dbReference>
<name>A0A174P4P2_9FIRM</name>
<reference evidence="1 2" key="1">
    <citation type="submission" date="2015-09" db="EMBL/GenBank/DDBJ databases">
        <authorList>
            <consortium name="Pathogen Informatics"/>
        </authorList>
    </citation>
    <scope>NUCLEOTIDE SEQUENCE [LARGE SCALE GENOMIC DNA]</scope>
    <source>
        <strain evidence="1 2">2789STDY5834914</strain>
    </source>
</reference>
<dbReference type="AlphaFoldDB" id="A0A174P4P2"/>
<dbReference type="OrthoDB" id="1915448at2"/>
<sequence>MVKERVLAVPDTSFFIAELPEATRNIIRKDLEEHAREHHYRLEWDRESKDYVAMSRRFCDMENIYTDTYLHFCETGEDIEPYEKSLKRTISIRLYQDEVEELCRKSGKVGLSIGELFENFVADLICGTHTNGSDERMYIEQWFDRCYFSIMPEETFLSYLLEMQEIDSVLECWEILQELKELEEPDCYDKEELEIQQNTLEEYFQEYRTYTREPTEDQLEAAMEKVLEWNKEREHLLEGNVPEKSLGR</sequence>
<dbReference type="RefSeq" id="WP_022462583.1">
    <property type="nucleotide sequence ID" value="NZ_CZAY01000009.1"/>
</dbReference>
<accession>A0A174P4P2</accession>
<evidence type="ECO:0000313" key="2">
    <source>
        <dbReference type="Proteomes" id="UP000095485"/>
    </source>
</evidence>
<organism evidence="1 2">
    <name type="scientific">Dorea longicatena</name>
    <dbReference type="NCBI Taxonomy" id="88431"/>
    <lineage>
        <taxon>Bacteria</taxon>
        <taxon>Bacillati</taxon>
        <taxon>Bacillota</taxon>
        <taxon>Clostridia</taxon>
        <taxon>Lachnospirales</taxon>
        <taxon>Lachnospiraceae</taxon>
        <taxon>Dorea</taxon>
    </lineage>
</organism>
<proteinExistence type="predicted"/>
<evidence type="ECO:0000313" key="1">
    <source>
        <dbReference type="EMBL" id="CUP53790.1"/>
    </source>
</evidence>